<proteinExistence type="predicted"/>
<dbReference type="EMBL" id="AP013058">
    <property type="protein sequence ID" value="BAN22074.1"/>
    <property type="molecule type" value="Genomic_DNA"/>
</dbReference>
<name>R4WF67_9BURK</name>
<feature type="compositionally biased region" description="Basic and acidic residues" evidence="1">
    <location>
        <begin position="22"/>
        <end position="36"/>
    </location>
</feature>
<protein>
    <submittedName>
        <fullName evidence="2">Uncharacterized protein</fullName>
    </submittedName>
</protein>
<keyword evidence="3" id="KW-1185">Reference proteome</keyword>
<dbReference type="KEGG" id="buo:BRPE64_ACDS03200"/>
<dbReference type="HOGENOM" id="CLU_3213440_0_0_4"/>
<evidence type="ECO:0000313" key="2">
    <source>
        <dbReference type="EMBL" id="BAN22074.1"/>
    </source>
</evidence>
<gene>
    <name evidence="2" type="ORF">BRPE64_ACDS03200</name>
</gene>
<reference evidence="2 3" key="2">
    <citation type="journal article" date="2018" name="Int. J. Syst. Evol. Microbiol.">
        <title>Burkholderia insecticola sp. nov., a gut symbiotic bacterium of the bean bug Riptortus pedestris.</title>
        <authorList>
            <person name="Takeshita K."/>
            <person name="Tamaki H."/>
            <person name="Ohbayashi T."/>
            <person name="Meng X.-Y."/>
            <person name="Sone T."/>
            <person name="Mitani Y."/>
            <person name="Peeters C."/>
            <person name="Kikuchi Y."/>
            <person name="Vandamme P."/>
        </authorList>
    </citation>
    <scope>NUCLEOTIDE SEQUENCE [LARGE SCALE GENOMIC DNA]</scope>
    <source>
        <strain evidence="2">RPE64</strain>
    </source>
</reference>
<dbReference type="Proteomes" id="UP000013966">
    <property type="component" value="Chromosome 1"/>
</dbReference>
<organism evidence="2 3">
    <name type="scientific">Caballeronia insecticola</name>
    <dbReference type="NCBI Taxonomy" id="758793"/>
    <lineage>
        <taxon>Bacteria</taxon>
        <taxon>Pseudomonadati</taxon>
        <taxon>Pseudomonadota</taxon>
        <taxon>Betaproteobacteria</taxon>
        <taxon>Burkholderiales</taxon>
        <taxon>Burkholderiaceae</taxon>
        <taxon>Caballeronia</taxon>
    </lineage>
</organism>
<reference evidence="2 3" key="1">
    <citation type="journal article" date="2013" name="Genome Announc.">
        <title>Complete Genome Sequence of Burkholderia sp. Strain RPE64, Bacterial Symbiont of the Bean Bug Riptortus pedestris.</title>
        <authorList>
            <person name="Shibata T.F."/>
            <person name="Maeda T."/>
            <person name="Nikoh N."/>
            <person name="Yamaguchi K."/>
            <person name="Oshima K."/>
            <person name="Hattori M."/>
            <person name="Nishiyama T."/>
            <person name="Hasebe M."/>
            <person name="Fukatsu T."/>
            <person name="Kikuchi Y."/>
            <person name="Shigenobu S."/>
        </authorList>
    </citation>
    <scope>NUCLEOTIDE SEQUENCE [LARGE SCALE GENOMIC DNA]</scope>
</reference>
<dbReference type="AlphaFoldDB" id="R4WF67"/>
<dbReference type="PATRIC" id="fig|758793.3.peg.320"/>
<feature type="region of interest" description="Disordered" evidence="1">
    <location>
        <begin position="1"/>
        <end position="44"/>
    </location>
</feature>
<evidence type="ECO:0000313" key="3">
    <source>
        <dbReference type="Proteomes" id="UP000013966"/>
    </source>
</evidence>
<sequence>MTCRFHANTGGTSEEMPPASFKGHERCPHPADHYGERAVAPDQG</sequence>
<accession>R4WF67</accession>
<evidence type="ECO:0000256" key="1">
    <source>
        <dbReference type="SAM" id="MobiDB-lite"/>
    </source>
</evidence>